<proteinExistence type="predicted"/>
<keyword evidence="3" id="KW-1185">Reference proteome</keyword>
<evidence type="ECO:0000313" key="3">
    <source>
        <dbReference type="Proteomes" id="UP000192796"/>
    </source>
</evidence>
<dbReference type="Proteomes" id="UP000192796">
    <property type="component" value="Unassembled WGS sequence"/>
</dbReference>
<dbReference type="RefSeq" id="WP_081154827.1">
    <property type="nucleotide sequence ID" value="NZ_LVYD01000083.1"/>
</dbReference>
<dbReference type="STRING" id="1703345.A3860_38070"/>
<comment type="caution">
    <text evidence="2">The sequence shown here is derived from an EMBL/GenBank/DDBJ whole genome shotgun (WGS) entry which is preliminary data.</text>
</comment>
<reference evidence="2 3" key="1">
    <citation type="submission" date="2016-03" db="EMBL/GenBank/DDBJ databases">
        <title>Niastella vici sp. nov., isolated from farmland soil.</title>
        <authorList>
            <person name="Chen L."/>
            <person name="Wang D."/>
            <person name="Yang S."/>
            <person name="Wang G."/>
        </authorList>
    </citation>
    <scope>NUCLEOTIDE SEQUENCE [LARGE SCALE GENOMIC DNA]</scope>
    <source>
        <strain evidence="2 3">DJ57</strain>
    </source>
</reference>
<keyword evidence="1" id="KW-0472">Membrane</keyword>
<keyword evidence="1" id="KW-0812">Transmembrane</keyword>
<protein>
    <submittedName>
        <fullName evidence="2">Uncharacterized protein</fullName>
    </submittedName>
</protein>
<dbReference type="EMBL" id="LVYD01000083">
    <property type="protein sequence ID" value="OQP59264.1"/>
    <property type="molecule type" value="Genomic_DNA"/>
</dbReference>
<organism evidence="2 3">
    <name type="scientific">Niastella vici</name>
    <dbReference type="NCBI Taxonomy" id="1703345"/>
    <lineage>
        <taxon>Bacteria</taxon>
        <taxon>Pseudomonadati</taxon>
        <taxon>Bacteroidota</taxon>
        <taxon>Chitinophagia</taxon>
        <taxon>Chitinophagales</taxon>
        <taxon>Chitinophagaceae</taxon>
        <taxon>Niastella</taxon>
    </lineage>
</organism>
<feature type="transmembrane region" description="Helical" evidence="1">
    <location>
        <begin position="7"/>
        <end position="28"/>
    </location>
</feature>
<evidence type="ECO:0000256" key="1">
    <source>
        <dbReference type="SAM" id="Phobius"/>
    </source>
</evidence>
<sequence length="85" mass="10116">MKIRRNIYLIVGITLIVLNLLVSYSMYLDYELLLTNDINSVYYMIGNQAFTIIGLFLLLGAWRVQRKIKRKKRQAMENAFLEEKR</sequence>
<keyword evidence="1" id="KW-1133">Transmembrane helix</keyword>
<gene>
    <name evidence="2" type="ORF">A3860_38070</name>
</gene>
<dbReference type="AlphaFoldDB" id="A0A1V9FLN7"/>
<name>A0A1V9FLN7_9BACT</name>
<evidence type="ECO:0000313" key="2">
    <source>
        <dbReference type="EMBL" id="OQP59264.1"/>
    </source>
</evidence>
<accession>A0A1V9FLN7</accession>
<feature type="transmembrane region" description="Helical" evidence="1">
    <location>
        <begin position="40"/>
        <end position="62"/>
    </location>
</feature>